<dbReference type="EMBL" id="JBFXLQ010000063">
    <property type="protein sequence ID" value="KAL2862693.1"/>
    <property type="molecule type" value="Genomic_DNA"/>
</dbReference>
<comment type="caution">
    <text evidence="1">The sequence shown here is derived from an EMBL/GenBank/DDBJ whole genome shotgun (WGS) entry which is preliminary data.</text>
</comment>
<proteinExistence type="predicted"/>
<dbReference type="GeneID" id="98145370"/>
<dbReference type="Proteomes" id="UP001610432">
    <property type="component" value="Unassembled WGS sequence"/>
</dbReference>
<accession>A0ABR4LGY4</accession>
<organism evidence="1 2">
    <name type="scientific">Aspergillus lucknowensis</name>
    <dbReference type="NCBI Taxonomy" id="176173"/>
    <lineage>
        <taxon>Eukaryota</taxon>
        <taxon>Fungi</taxon>
        <taxon>Dikarya</taxon>
        <taxon>Ascomycota</taxon>
        <taxon>Pezizomycotina</taxon>
        <taxon>Eurotiomycetes</taxon>
        <taxon>Eurotiomycetidae</taxon>
        <taxon>Eurotiales</taxon>
        <taxon>Aspergillaceae</taxon>
        <taxon>Aspergillus</taxon>
        <taxon>Aspergillus subgen. Nidulantes</taxon>
    </lineage>
</organism>
<dbReference type="RefSeq" id="XP_070881672.1">
    <property type="nucleotide sequence ID" value="XM_071030298.1"/>
</dbReference>
<gene>
    <name evidence="1" type="ORF">BJX67DRAFT_365812</name>
</gene>
<sequence length="66" mass="7727">MRTKVACMGKSMPCMSCGSCINYCKDINKYDYFVLFNYSNLYFYAVIKKAKNQVEEIEEEIKKETA</sequence>
<evidence type="ECO:0000313" key="1">
    <source>
        <dbReference type="EMBL" id="KAL2862693.1"/>
    </source>
</evidence>
<evidence type="ECO:0008006" key="3">
    <source>
        <dbReference type="Google" id="ProtNLM"/>
    </source>
</evidence>
<evidence type="ECO:0000313" key="2">
    <source>
        <dbReference type="Proteomes" id="UP001610432"/>
    </source>
</evidence>
<keyword evidence="2" id="KW-1185">Reference proteome</keyword>
<name>A0ABR4LGY4_9EURO</name>
<protein>
    <recommendedName>
        <fullName evidence="3">4Fe-4S ferredoxin-type domain-containing protein</fullName>
    </recommendedName>
</protein>
<reference evidence="1 2" key="1">
    <citation type="submission" date="2024-07" db="EMBL/GenBank/DDBJ databases">
        <title>Section-level genome sequencing and comparative genomics of Aspergillus sections Usti and Cavernicolus.</title>
        <authorList>
            <consortium name="Lawrence Berkeley National Laboratory"/>
            <person name="Nybo J.L."/>
            <person name="Vesth T.C."/>
            <person name="Theobald S."/>
            <person name="Frisvad J.C."/>
            <person name="Larsen T.O."/>
            <person name="Kjaerboelling I."/>
            <person name="Rothschild-Mancinelli K."/>
            <person name="Lyhne E.K."/>
            <person name="Kogle M.E."/>
            <person name="Barry K."/>
            <person name="Clum A."/>
            <person name="Na H."/>
            <person name="Ledsgaard L."/>
            <person name="Lin J."/>
            <person name="Lipzen A."/>
            <person name="Kuo A."/>
            <person name="Riley R."/>
            <person name="Mondo S."/>
            <person name="Labutti K."/>
            <person name="Haridas S."/>
            <person name="Pangalinan J."/>
            <person name="Salamov A.A."/>
            <person name="Simmons B.A."/>
            <person name="Magnuson J.K."/>
            <person name="Chen J."/>
            <person name="Drula E."/>
            <person name="Henrissat B."/>
            <person name="Wiebenga A."/>
            <person name="Lubbers R.J."/>
            <person name="Gomes A.C."/>
            <person name="Macurrencykelacurrency M.R."/>
            <person name="Stajich J."/>
            <person name="Grigoriev I.V."/>
            <person name="Mortensen U.H."/>
            <person name="De Vries R.P."/>
            <person name="Baker S.E."/>
            <person name="Andersen M.R."/>
        </authorList>
    </citation>
    <scope>NUCLEOTIDE SEQUENCE [LARGE SCALE GENOMIC DNA]</scope>
    <source>
        <strain evidence="1 2">CBS 449.75</strain>
    </source>
</reference>